<protein>
    <recommendedName>
        <fullName evidence="4">DUF3311 domain-containing protein</fullName>
    </recommendedName>
</protein>
<dbReference type="STRING" id="37927.SA2016_0877"/>
<dbReference type="RefSeq" id="WP_066495727.1">
    <property type="nucleotide sequence ID" value="NZ_BJMO01000084.1"/>
</dbReference>
<evidence type="ECO:0000313" key="3">
    <source>
        <dbReference type="Proteomes" id="UP000070134"/>
    </source>
</evidence>
<organism evidence="2 3">
    <name type="scientific">Sinomonas atrocyanea</name>
    <dbReference type="NCBI Taxonomy" id="37927"/>
    <lineage>
        <taxon>Bacteria</taxon>
        <taxon>Bacillati</taxon>
        <taxon>Actinomycetota</taxon>
        <taxon>Actinomycetes</taxon>
        <taxon>Micrococcales</taxon>
        <taxon>Micrococcaceae</taxon>
        <taxon>Sinomonas</taxon>
    </lineage>
</organism>
<keyword evidence="3" id="KW-1185">Reference proteome</keyword>
<accession>A0A126ZYT4</accession>
<dbReference type="KEGG" id="satk:SA2016_0877"/>
<feature type="transmembrane region" description="Helical" evidence="1">
    <location>
        <begin position="21"/>
        <end position="40"/>
    </location>
</feature>
<gene>
    <name evidence="2" type="ORF">SA2016_0877</name>
</gene>
<dbReference type="OrthoDB" id="3628949at2"/>
<keyword evidence="1" id="KW-0812">Transmembrane</keyword>
<reference evidence="2 3" key="1">
    <citation type="submission" date="2016-02" db="EMBL/GenBank/DDBJ databases">
        <title>Complete genome of Sinomonas atrocyanea KCTC 3377.</title>
        <authorList>
            <person name="Kim K.M."/>
        </authorList>
    </citation>
    <scope>NUCLEOTIDE SEQUENCE [LARGE SCALE GENOMIC DNA]</scope>
    <source>
        <strain evidence="2 3">KCTC 3377</strain>
    </source>
</reference>
<evidence type="ECO:0000256" key="1">
    <source>
        <dbReference type="SAM" id="Phobius"/>
    </source>
</evidence>
<keyword evidence="1" id="KW-1133">Transmembrane helix</keyword>
<feature type="transmembrane region" description="Helical" evidence="1">
    <location>
        <begin position="52"/>
        <end position="71"/>
    </location>
</feature>
<dbReference type="AlphaFoldDB" id="A0A126ZYT4"/>
<dbReference type="InterPro" id="IPR021741">
    <property type="entry name" value="DUF3311"/>
</dbReference>
<keyword evidence="1" id="KW-0472">Membrane</keyword>
<evidence type="ECO:0000313" key="2">
    <source>
        <dbReference type="EMBL" id="AMM31565.1"/>
    </source>
</evidence>
<dbReference type="Pfam" id="PF11755">
    <property type="entry name" value="DUF3311"/>
    <property type="match status" value="1"/>
</dbReference>
<sequence>MTNQTRPDIKPERTVPRPRRHLILLAIPYLWSIAAIPAVGTTHAAPAGVPLLLWWMLAGVLVTTGVLAIVWRIDERREPKAGGADE</sequence>
<dbReference type="Proteomes" id="UP000070134">
    <property type="component" value="Chromosome"/>
</dbReference>
<evidence type="ECO:0008006" key="4">
    <source>
        <dbReference type="Google" id="ProtNLM"/>
    </source>
</evidence>
<name>A0A126ZYT4_9MICC</name>
<dbReference type="EMBL" id="CP014518">
    <property type="protein sequence ID" value="AMM31565.1"/>
    <property type="molecule type" value="Genomic_DNA"/>
</dbReference>
<proteinExistence type="predicted"/>